<reference evidence="2 3" key="1">
    <citation type="submission" date="2018-05" db="EMBL/GenBank/DDBJ databases">
        <title>Nocardioides silvaticus genome.</title>
        <authorList>
            <person name="Li C."/>
            <person name="Wang G."/>
        </authorList>
    </citation>
    <scope>NUCLEOTIDE SEQUENCE [LARGE SCALE GENOMIC DNA]</scope>
    <source>
        <strain evidence="2 3">CCTCC AB 2018079</strain>
    </source>
</reference>
<dbReference type="InterPro" id="IPR032710">
    <property type="entry name" value="NTF2-like_dom_sf"/>
</dbReference>
<dbReference type="OrthoDB" id="9781757at2"/>
<dbReference type="EMBL" id="QGDD01000009">
    <property type="protein sequence ID" value="PWN01427.1"/>
    <property type="molecule type" value="Genomic_DNA"/>
</dbReference>
<name>A0A316TAY3_9ACTN</name>
<feature type="domain" description="Limonene-1,2-epoxide hydrolase" evidence="1">
    <location>
        <begin position="11"/>
        <end position="131"/>
    </location>
</feature>
<accession>A0A316TAY3</accession>
<comment type="caution">
    <text evidence="2">The sequence shown here is derived from an EMBL/GenBank/DDBJ whole genome shotgun (WGS) entry which is preliminary data.</text>
</comment>
<dbReference type="AlphaFoldDB" id="A0A316TAY3"/>
<evidence type="ECO:0000313" key="2">
    <source>
        <dbReference type="EMBL" id="PWN01427.1"/>
    </source>
</evidence>
<dbReference type="Pfam" id="PF07858">
    <property type="entry name" value="LEH"/>
    <property type="match status" value="1"/>
</dbReference>
<dbReference type="SUPFAM" id="SSF54427">
    <property type="entry name" value="NTF2-like"/>
    <property type="match status" value="1"/>
</dbReference>
<gene>
    <name evidence="2" type="ORF">DJ010_17880</name>
</gene>
<organism evidence="2 3">
    <name type="scientific">Nocardioides silvaticus</name>
    <dbReference type="NCBI Taxonomy" id="2201891"/>
    <lineage>
        <taxon>Bacteria</taxon>
        <taxon>Bacillati</taxon>
        <taxon>Actinomycetota</taxon>
        <taxon>Actinomycetes</taxon>
        <taxon>Propionibacteriales</taxon>
        <taxon>Nocardioidaceae</taxon>
        <taxon>Nocardioides</taxon>
    </lineage>
</organism>
<sequence>MTAPSEIITTDPATTVRAFFAAMEDRAVRQALELTDPGIVWRNTSLPTVKGKMVGRILKGLEKGAFGIRADFHDVVATGNVVLTRRTDYLRMGPLEIDFWVCGTFHLSPEGRIVLWHDYFSWTNVLGGTVRGAFRMVRGR</sequence>
<evidence type="ECO:0000313" key="3">
    <source>
        <dbReference type="Proteomes" id="UP000245507"/>
    </source>
</evidence>
<dbReference type="Gene3D" id="3.10.450.50">
    <property type="match status" value="1"/>
</dbReference>
<protein>
    <submittedName>
        <fullName evidence="2">Epoxide hydrolase</fullName>
    </submittedName>
</protein>
<dbReference type="Proteomes" id="UP000245507">
    <property type="component" value="Unassembled WGS sequence"/>
</dbReference>
<evidence type="ECO:0000259" key="1">
    <source>
        <dbReference type="Pfam" id="PF07858"/>
    </source>
</evidence>
<dbReference type="GO" id="GO:0016787">
    <property type="term" value="F:hydrolase activity"/>
    <property type="evidence" value="ECO:0007669"/>
    <property type="project" value="UniProtKB-KW"/>
</dbReference>
<dbReference type="InterPro" id="IPR013100">
    <property type="entry name" value="LEH"/>
</dbReference>
<dbReference type="RefSeq" id="WP_109696285.1">
    <property type="nucleotide sequence ID" value="NZ_QGDD01000009.1"/>
</dbReference>
<keyword evidence="2" id="KW-0378">Hydrolase</keyword>
<proteinExistence type="predicted"/>
<keyword evidence="3" id="KW-1185">Reference proteome</keyword>